<evidence type="ECO:0000256" key="1">
    <source>
        <dbReference type="ARBA" id="ARBA00023118"/>
    </source>
</evidence>
<sequence length="268" mass="30649">MRVFDLIFNVDEVRVGTRSYGNELEMLKYGDLFIIPYSTWKGAFRRTSEVVQSLARKEKSFDSVVEKVRNVLRDPDVSKEFNEKTIFDLTNKIEDELKEVGFAEEAEGVGPIIRDKVVFDRSSREELEEAIVPIVISYLDPLNRLYGSPYFAGALVFSDSVMSNKEVKSGLVNKVSINRATRKSEEQALFVEEVIYPRQVRVRVNMRRVPNSAIELWRSTLRFSIDVGVPIGAGKSKRSWAVLNLKDSLVTEVKLTEQETLKLQKFLA</sequence>
<feature type="domain" description="CRISPR type III-associated protein" evidence="2">
    <location>
        <begin position="22"/>
        <end position="236"/>
    </location>
</feature>
<name>F4G343_METCR</name>
<dbReference type="eggNOG" id="arCOG02658">
    <property type="taxonomic scope" value="Archaea"/>
</dbReference>
<gene>
    <name evidence="3" type="ordered locus">Mcup_1136</name>
</gene>
<protein>
    <recommendedName>
        <fullName evidence="2">CRISPR type III-associated protein domain-containing protein</fullName>
    </recommendedName>
</protein>
<evidence type="ECO:0000259" key="2">
    <source>
        <dbReference type="Pfam" id="PF03787"/>
    </source>
</evidence>
<dbReference type="HOGENOM" id="CLU_1197672_0_0_2"/>
<dbReference type="PATRIC" id="fig|1006006.8.peg.1131"/>
<proteinExistence type="predicted"/>
<dbReference type="OrthoDB" id="34733at2157"/>
<reference evidence="3 4" key="1">
    <citation type="journal article" date="2011" name="J. Bacteriol.">
        <title>Complete genome sequence of Metallosphaera cuprina, a metal sulfide-oxidizing archaeon from a hot spring.</title>
        <authorList>
            <person name="Liu L.J."/>
            <person name="You X.Y."/>
            <person name="Zheng H."/>
            <person name="Wang S."/>
            <person name="Jiang C.Y."/>
            <person name="Liu S.J."/>
        </authorList>
    </citation>
    <scope>NUCLEOTIDE SEQUENCE [LARGE SCALE GENOMIC DNA]</scope>
    <source>
        <strain evidence="3 4">Ar-4</strain>
    </source>
</reference>
<keyword evidence="4" id="KW-1185">Reference proteome</keyword>
<evidence type="ECO:0000313" key="4">
    <source>
        <dbReference type="Proteomes" id="UP000007812"/>
    </source>
</evidence>
<dbReference type="AlphaFoldDB" id="F4G343"/>
<organism evidence="3 4">
    <name type="scientific">Metallosphaera cuprina (strain Ar-4)</name>
    <dbReference type="NCBI Taxonomy" id="1006006"/>
    <lineage>
        <taxon>Archaea</taxon>
        <taxon>Thermoproteota</taxon>
        <taxon>Thermoprotei</taxon>
        <taxon>Sulfolobales</taxon>
        <taxon>Sulfolobaceae</taxon>
        <taxon>Metallosphaera</taxon>
    </lineage>
</organism>
<dbReference type="GO" id="GO:0051607">
    <property type="term" value="P:defense response to virus"/>
    <property type="evidence" value="ECO:0007669"/>
    <property type="project" value="UniProtKB-KW"/>
</dbReference>
<dbReference type="InterPro" id="IPR005537">
    <property type="entry name" value="RAMP_III_fam"/>
</dbReference>
<dbReference type="Pfam" id="PF03787">
    <property type="entry name" value="RAMPs"/>
    <property type="match status" value="1"/>
</dbReference>
<keyword evidence="1" id="KW-0051">Antiviral defense</keyword>
<dbReference type="EMBL" id="CP002656">
    <property type="protein sequence ID" value="AEB95241.1"/>
    <property type="molecule type" value="Genomic_DNA"/>
</dbReference>
<dbReference type="RefSeq" id="WP_013737739.1">
    <property type="nucleotide sequence ID" value="NC_015435.1"/>
</dbReference>
<dbReference type="STRING" id="1006006.Mcup_1136"/>
<evidence type="ECO:0000313" key="3">
    <source>
        <dbReference type="EMBL" id="AEB95241.1"/>
    </source>
</evidence>
<accession>F4G343</accession>
<dbReference type="Proteomes" id="UP000007812">
    <property type="component" value="Chromosome"/>
</dbReference>
<dbReference type="KEGG" id="mcn:Mcup_1136"/>
<dbReference type="GeneID" id="10493327"/>